<evidence type="ECO:0000313" key="1">
    <source>
        <dbReference type="EMBL" id="EKJ75379.1"/>
    </source>
</evidence>
<dbReference type="Proteomes" id="UP000007978">
    <property type="component" value="Chromosome 4"/>
</dbReference>
<evidence type="ECO:0000313" key="2">
    <source>
        <dbReference type="Proteomes" id="UP000007978"/>
    </source>
</evidence>
<gene>
    <name evidence="1" type="ORF">FPSE_04460</name>
</gene>
<accession>K3VLC7</accession>
<dbReference type="OrthoDB" id="539213at2759"/>
<proteinExistence type="predicted"/>
<organism evidence="1 2">
    <name type="scientific">Fusarium pseudograminearum (strain CS3096)</name>
    <name type="common">Wheat and barley crown-rot fungus</name>
    <dbReference type="NCBI Taxonomy" id="1028729"/>
    <lineage>
        <taxon>Eukaryota</taxon>
        <taxon>Fungi</taxon>
        <taxon>Dikarya</taxon>
        <taxon>Ascomycota</taxon>
        <taxon>Pezizomycotina</taxon>
        <taxon>Sordariomycetes</taxon>
        <taxon>Hypocreomycetidae</taxon>
        <taxon>Hypocreales</taxon>
        <taxon>Nectriaceae</taxon>
        <taxon>Fusarium</taxon>
    </lineage>
</organism>
<dbReference type="KEGG" id="fpu:FPSE_04460"/>
<dbReference type="GeneID" id="20363078"/>
<evidence type="ECO:0008006" key="3">
    <source>
        <dbReference type="Google" id="ProtNLM"/>
    </source>
</evidence>
<dbReference type="EMBL" id="AFNW01000089">
    <property type="protein sequence ID" value="EKJ75379.1"/>
    <property type="molecule type" value="Genomic_DNA"/>
</dbReference>
<reference evidence="1 2" key="1">
    <citation type="journal article" date="2012" name="PLoS Pathog.">
        <title>Comparative pathogenomics reveals horizontally acquired novel virulence genes in fungi infecting cereal hosts.</title>
        <authorList>
            <person name="Gardiner D.M."/>
            <person name="McDonald M.C."/>
            <person name="Covarelli L."/>
            <person name="Solomon P.S."/>
            <person name="Rusu A.G."/>
            <person name="Marshall M."/>
            <person name="Kazan K."/>
            <person name="Chakraborty S."/>
            <person name="McDonald B.A."/>
            <person name="Manners J.M."/>
        </authorList>
    </citation>
    <scope>NUCLEOTIDE SEQUENCE [LARGE SCALE GENOMIC DNA]</scope>
    <source>
        <strain evidence="1 2">CS3096</strain>
    </source>
</reference>
<comment type="caution">
    <text evidence="1">The sequence shown here is derived from an EMBL/GenBank/DDBJ whole genome shotgun (WGS) entry which is preliminary data.</text>
</comment>
<name>K3VLC7_FUSPC</name>
<keyword evidence="2" id="KW-1185">Reference proteome</keyword>
<dbReference type="HOGENOM" id="CLU_589298_0_0_1"/>
<dbReference type="AlphaFoldDB" id="K3VLC7"/>
<dbReference type="eggNOG" id="KOG4177">
    <property type="taxonomic scope" value="Eukaryota"/>
</dbReference>
<protein>
    <recommendedName>
        <fullName evidence="3">Fungal N-terminal domain-containing protein</fullName>
    </recommendedName>
</protein>
<dbReference type="RefSeq" id="XP_009255853.1">
    <property type="nucleotide sequence ID" value="XM_009257578.1"/>
</dbReference>
<sequence>MAELALAIVSSVTAGIDTWAKIDKALNSIKNAPTYIEDLRLQGPVLVTSLAMMRDKIKTRPNNLTSTEQDFYKAIIGFTNRFEDNLKELENILLTQERGKKSWYYFKLQRKVDRQLKESLSRNIEMFHLSASFLSILATPSTSASGLVVPVDELTRFIESISDDNPKQLDEGEQSDVDKLKTALREVAYVTFRQTLSSSATDKTTSPVLPNIPSNNEVPRRYLGVIRNKELGDRFRNAISLTKRMYNEAPPAFANRAYEEAMQHRKMMQSADADAIEDPVELEILHIRIINACVPSDKSYKSLQDEQLTKLRDSLLKENPELRDKQEKVGILCASLHDYDGAIDLLRLSLDTYLPDPHLSNTYLPDHDPNKDKIKQISMLVAEQYERSNQSIELLAFKEALLDSLTYDPTSEPNAVNNTIEWCRQHKFQAMKRDECLYIPEYLANGTLLHRAAADMHIQPEVIH</sequence>